<keyword evidence="2" id="KW-0812">Transmembrane</keyword>
<evidence type="ECO:0000256" key="1">
    <source>
        <dbReference type="SAM" id="Coils"/>
    </source>
</evidence>
<dbReference type="InterPro" id="IPR011055">
    <property type="entry name" value="Dup_hybrid_motif"/>
</dbReference>
<evidence type="ECO:0000313" key="4">
    <source>
        <dbReference type="EMBL" id="ROR94774.1"/>
    </source>
</evidence>
<evidence type="ECO:0000313" key="5">
    <source>
        <dbReference type="Proteomes" id="UP000275394"/>
    </source>
</evidence>
<keyword evidence="2" id="KW-0472">Membrane</keyword>
<gene>
    <name evidence="4" type="ORF">EDC56_3917</name>
</gene>
<feature type="transmembrane region" description="Helical" evidence="2">
    <location>
        <begin position="21"/>
        <end position="45"/>
    </location>
</feature>
<dbReference type="InterPro" id="IPR050570">
    <property type="entry name" value="Cell_wall_metabolism_enzyme"/>
</dbReference>
<dbReference type="Gene3D" id="2.70.70.10">
    <property type="entry name" value="Glucose Permease (Domain IIA)"/>
    <property type="match status" value="1"/>
</dbReference>
<feature type="coiled-coil region" evidence="1">
    <location>
        <begin position="148"/>
        <end position="175"/>
    </location>
</feature>
<feature type="domain" description="M23ase beta-sheet core" evidence="3">
    <location>
        <begin position="207"/>
        <end position="301"/>
    </location>
</feature>
<dbReference type="EMBL" id="RKHR01000011">
    <property type="protein sequence ID" value="ROR94774.1"/>
    <property type="molecule type" value="Genomic_DNA"/>
</dbReference>
<dbReference type="SUPFAM" id="SSF51261">
    <property type="entry name" value="Duplicated hybrid motif"/>
    <property type="match status" value="1"/>
</dbReference>
<keyword evidence="1" id="KW-0175">Coiled coil</keyword>
<dbReference type="InterPro" id="IPR016047">
    <property type="entry name" value="M23ase_b-sheet_dom"/>
</dbReference>
<keyword evidence="2" id="KW-1133">Transmembrane helix</keyword>
<dbReference type="PANTHER" id="PTHR21666">
    <property type="entry name" value="PEPTIDASE-RELATED"/>
    <property type="match status" value="1"/>
</dbReference>
<dbReference type="PANTHER" id="PTHR21666:SF291">
    <property type="entry name" value="STAGE II SPORULATION PROTEIN Q"/>
    <property type="match status" value="1"/>
</dbReference>
<keyword evidence="5" id="KW-1185">Reference proteome</keyword>
<dbReference type="OrthoDB" id="9805070at2"/>
<dbReference type="GO" id="GO:0004222">
    <property type="term" value="F:metalloendopeptidase activity"/>
    <property type="evidence" value="ECO:0007669"/>
    <property type="project" value="TreeGrafter"/>
</dbReference>
<dbReference type="CDD" id="cd12797">
    <property type="entry name" value="M23_peptidase"/>
    <property type="match status" value="1"/>
</dbReference>
<dbReference type="Proteomes" id="UP000275394">
    <property type="component" value="Unassembled WGS sequence"/>
</dbReference>
<dbReference type="Pfam" id="PF01551">
    <property type="entry name" value="Peptidase_M23"/>
    <property type="match status" value="1"/>
</dbReference>
<comment type="caution">
    <text evidence="4">The sequence shown here is derived from an EMBL/GenBank/DDBJ whole genome shotgun (WGS) entry which is preliminary data.</text>
</comment>
<reference evidence="4 5" key="1">
    <citation type="submission" date="2018-11" db="EMBL/GenBank/DDBJ databases">
        <title>Genomic Encyclopedia of Type Strains, Phase IV (KMG-IV): sequencing the most valuable type-strain genomes for metagenomic binning, comparative biology and taxonomic classification.</title>
        <authorList>
            <person name="Goeker M."/>
        </authorList>
    </citation>
    <scope>NUCLEOTIDE SEQUENCE [LARGE SCALE GENOMIC DNA]</scope>
    <source>
        <strain evidence="4 5">DSM 100316</strain>
    </source>
</reference>
<feature type="coiled-coil region" evidence="1">
    <location>
        <begin position="76"/>
        <end position="103"/>
    </location>
</feature>
<accession>A0A3N2D5L0</accession>
<protein>
    <submittedName>
        <fullName evidence="4">Peptidase M23-like protein</fullName>
    </submittedName>
</protein>
<evidence type="ECO:0000256" key="2">
    <source>
        <dbReference type="SAM" id="Phobius"/>
    </source>
</evidence>
<name>A0A3N2D5L0_9GAMM</name>
<evidence type="ECO:0000259" key="3">
    <source>
        <dbReference type="Pfam" id="PF01551"/>
    </source>
</evidence>
<dbReference type="AlphaFoldDB" id="A0A3N2D5L0"/>
<dbReference type="FunFam" id="2.70.70.10:FF:000006">
    <property type="entry name" value="M23 family peptidase"/>
    <property type="match status" value="1"/>
</dbReference>
<organism evidence="4 5">
    <name type="scientific">Sinobacterium caligoides</name>
    <dbReference type="NCBI Taxonomy" id="933926"/>
    <lineage>
        <taxon>Bacteria</taxon>
        <taxon>Pseudomonadati</taxon>
        <taxon>Pseudomonadota</taxon>
        <taxon>Gammaproteobacteria</taxon>
        <taxon>Cellvibrionales</taxon>
        <taxon>Spongiibacteraceae</taxon>
        <taxon>Sinobacterium</taxon>
    </lineage>
</organism>
<dbReference type="RefSeq" id="WP_123714223.1">
    <property type="nucleotide sequence ID" value="NZ_RKHR01000011.1"/>
</dbReference>
<sequence>MKIIVVSDRGDRSYSFHLTPLSRALMGIFFLLLLSMASLLSYQLWQNSSITVLDSQGSEAWVARLDQQGSDVEALRESAQRDLSALTLQLANLQSRLLRLDALGQRVAKLTKLDSGEFDFSATPAVGGPAAESEQQLDYQPPAFMDLINQMSVEINDREQQLRILEDIISNKQQANERFISGRPIVKGWMSSPYGHRTDPFSGKIAMHHGIDFAGEEGSSVIAVAGGVVTWAGRRSGYGVLVEINHGDGYKTRYAHNAKVLVKVGDIVKKGDAISLMGSTGRSTGPHVHFEVLKNDAKVNPARFVYRASR</sequence>
<proteinExistence type="predicted"/>